<feature type="region of interest" description="Disordered" evidence="6">
    <location>
        <begin position="26"/>
        <end position="62"/>
    </location>
</feature>
<feature type="compositionally biased region" description="Basic and acidic residues" evidence="6">
    <location>
        <begin position="382"/>
        <end position="393"/>
    </location>
</feature>
<protein>
    <submittedName>
        <fullName evidence="8">rRNA-processing protein EBP2, putative (EBP2)</fullName>
    </submittedName>
</protein>
<accession>A0A1A8YP71</accession>
<evidence type="ECO:0000313" key="9">
    <source>
        <dbReference type="Proteomes" id="UP000078550"/>
    </source>
</evidence>
<dbReference type="GO" id="GO:0005730">
    <property type="term" value="C:nucleolus"/>
    <property type="evidence" value="ECO:0007669"/>
    <property type="project" value="UniProtKB-SubCell"/>
</dbReference>
<dbReference type="PANTHER" id="PTHR13028:SF0">
    <property type="entry name" value="RRNA-PROCESSING PROTEIN EBP2-RELATED"/>
    <property type="match status" value="1"/>
</dbReference>
<feature type="compositionally biased region" description="Basic and acidic residues" evidence="6">
    <location>
        <begin position="123"/>
        <end position="159"/>
    </location>
</feature>
<evidence type="ECO:0000256" key="5">
    <source>
        <dbReference type="ARBA" id="ARBA00023242"/>
    </source>
</evidence>
<feature type="region of interest" description="Disordered" evidence="6">
    <location>
        <begin position="111"/>
        <end position="168"/>
    </location>
</feature>
<dbReference type="GO" id="GO:0030687">
    <property type="term" value="C:preribosome, large subunit precursor"/>
    <property type="evidence" value="ECO:0007669"/>
    <property type="project" value="TreeGrafter"/>
</dbReference>
<evidence type="ECO:0000256" key="2">
    <source>
        <dbReference type="ARBA" id="ARBA00007336"/>
    </source>
</evidence>
<evidence type="ECO:0000256" key="3">
    <source>
        <dbReference type="ARBA" id="ARBA00022517"/>
    </source>
</evidence>
<dbReference type="PANTHER" id="PTHR13028">
    <property type="entry name" value="RRNA PROCESSING PROTEIN EBNA1-BINDING PROTEIN-RELATED"/>
    <property type="match status" value="1"/>
</dbReference>
<name>A0A1A8YP71_PLAOA</name>
<evidence type="ECO:0000256" key="6">
    <source>
        <dbReference type="SAM" id="MobiDB-lite"/>
    </source>
</evidence>
<proteinExistence type="inferred from homology"/>
<dbReference type="Pfam" id="PF05890">
    <property type="entry name" value="Ebp2"/>
    <property type="match status" value="1"/>
</dbReference>
<evidence type="ECO:0000313" key="8">
    <source>
        <dbReference type="EMBL" id="SBT33331.1"/>
    </source>
</evidence>
<dbReference type="Proteomes" id="UP000078550">
    <property type="component" value="Unassembled WGS sequence"/>
</dbReference>
<keyword evidence="3" id="KW-0690">Ribosome biogenesis</keyword>
<evidence type="ECO:0000313" key="7">
    <source>
        <dbReference type="EMBL" id="SBT32895.1"/>
    </source>
</evidence>
<keyword evidence="4" id="KW-0175">Coiled coil</keyword>
<evidence type="ECO:0000313" key="10">
    <source>
        <dbReference type="Proteomes" id="UP000078555"/>
    </source>
</evidence>
<feature type="compositionally biased region" description="Basic residues" evidence="6">
    <location>
        <begin position="28"/>
        <end position="46"/>
    </location>
</feature>
<dbReference type="EMBL" id="FLRD01000047">
    <property type="protein sequence ID" value="SBT32895.1"/>
    <property type="molecule type" value="Genomic_DNA"/>
</dbReference>
<feature type="compositionally biased region" description="Basic residues" evidence="6">
    <location>
        <begin position="409"/>
        <end position="437"/>
    </location>
</feature>
<evidence type="ECO:0000256" key="1">
    <source>
        <dbReference type="ARBA" id="ARBA00004604"/>
    </source>
</evidence>
<organism evidence="8 9">
    <name type="scientific">Plasmodium ovale wallikeri</name>
    <dbReference type="NCBI Taxonomy" id="864142"/>
    <lineage>
        <taxon>Eukaryota</taxon>
        <taxon>Sar</taxon>
        <taxon>Alveolata</taxon>
        <taxon>Apicomplexa</taxon>
        <taxon>Aconoidasida</taxon>
        <taxon>Haemosporida</taxon>
        <taxon>Plasmodiidae</taxon>
        <taxon>Plasmodium</taxon>
        <taxon>Plasmodium (Plasmodium)</taxon>
    </lineage>
</organism>
<sequence>MKRGGVVSLRVDDEMVKVIKRESNGKSFAKKGNKPIVNGKKKKKNKSTQENVKNIKKRKTTKVDSCVEKLMEKIKIINSQDTKQNSDEGNDMGKHKIANILGRKNSFKHIAVTNDIRKKKRERNGEKKRERDGEKKRERDGEKKRTEKSEDLHQNEEKNSNNNNNSENITLLKSKLEEIKLKINVENNEEWLEKLDLTCSEYFYLKEANILGKNEERENYLIKYAHTTVLEGLKKLQQLRIPFNRPYDFLADMLKRDEHMEKVRKKILEEHENAEIREKSKIKRINKKFNKKSGSHKILKQNEAIEKKENIKKIDTLKKNNDLDNLNVQDFFLKHSKGDDTKTGRRKHEGKKREREIIHKGGNSSSKLKMVSSETKGTQAKGWKDDKKSDWKGDKKKKWKGDRMNSQKSNRKTRGKPVKKRMKRGKKNKKRKNFKRR</sequence>
<comment type="subcellular location">
    <subcellularLocation>
        <location evidence="1">Nucleus</location>
        <location evidence="1">Nucleolus</location>
    </subcellularLocation>
</comment>
<dbReference type="GO" id="GO:0006364">
    <property type="term" value="P:rRNA processing"/>
    <property type="evidence" value="ECO:0007669"/>
    <property type="project" value="TreeGrafter"/>
</dbReference>
<reference evidence="8" key="2">
    <citation type="submission" date="2016-05" db="EMBL/GenBank/DDBJ databases">
        <authorList>
            <person name="Lavstsen T."/>
            <person name="Jespersen J.S."/>
        </authorList>
    </citation>
    <scope>NUCLEOTIDE SEQUENCE [LARGE SCALE GENOMIC DNA]</scope>
</reference>
<dbReference type="Proteomes" id="UP000078555">
    <property type="component" value="Unassembled WGS sequence"/>
</dbReference>
<dbReference type="GO" id="GO:0034399">
    <property type="term" value="C:nuclear periphery"/>
    <property type="evidence" value="ECO:0007669"/>
    <property type="project" value="TreeGrafter"/>
</dbReference>
<dbReference type="EMBL" id="FLRE01000058">
    <property type="protein sequence ID" value="SBT33331.1"/>
    <property type="molecule type" value="Genomic_DNA"/>
</dbReference>
<reference evidence="9 10" key="1">
    <citation type="submission" date="2016-05" db="EMBL/GenBank/DDBJ databases">
        <authorList>
            <person name="Naeem Raeece"/>
        </authorList>
    </citation>
    <scope>NUCLEOTIDE SEQUENCE [LARGE SCALE GENOMIC DNA]</scope>
</reference>
<comment type="similarity">
    <text evidence="2">Belongs to the EBP2 family.</text>
</comment>
<keyword evidence="10" id="KW-1185">Reference proteome</keyword>
<dbReference type="GO" id="GO:0042273">
    <property type="term" value="P:ribosomal large subunit biogenesis"/>
    <property type="evidence" value="ECO:0007669"/>
    <property type="project" value="TreeGrafter"/>
</dbReference>
<feature type="compositionally biased region" description="Polar residues" evidence="6">
    <location>
        <begin position="362"/>
        <end position="378"/>
    </location>
</feature>
<keyword evidence="5" id="KW-0539">Nucleus</keyword>
<gene>
    <name evidence="7" type="ORF">POVWA1_014370</name>
    <name evidence="8" type="ORF">POVWA2_014210</name>
</gene>
<feature type="region of interest" description="Disordered" evidence="6">
    <location>
        <begin position="336"/>
        <end position="437"/>
    </location>
</feature>
<dbReference type="InterPro" id="IPR008610">
    <property type="entry name" value="Ebp2"/>
</dbReference>
<dbReference type="AlphaFoldDB" id="A0A1A8YP71"/>
<evidence type="ECO:0000256" key="4">
    <source>
        <dbReference type="ARBA" id="ARBA00023054"/>
    </source>
</evidence>